<dbReference type="Proteomes" id="UP000002280">
    <property type="component" value="Chromosome 1"/>
</dbReference>
<keyword evidence="3" id="KW-0812">Transmembrane</keyword>
<accession>A0A5F8GAJ7</accession>
<protein>
    <recommendedName>
        <fullName evidence="4">DUF1279 domain-containing protein</fullName>
    </recommendedName>
</protein>
<reference evidence="5" key="2">
    <citation type="submission" date="2025-08" db="UniProtKB">
        <authorList>
            <consortium name="Ensembl"/>
        </authorList>
    </citation>
    <scope>IDENTIFICATION</scope>
</reference>
<dbReference type="STRING" id="13616.ENSMODP00000044523"/>
<reference evidence="5 6" key="1">
    <citation type="journal article" date="2007" name="Nature">
        <title>Genome of the marsupial Monodelphis domestica reveals innovation in non-coding sequences.</title>
        <authorList>
            <person name="Mikkelsen T.S."/>
            <person name="Wakefield M.J."/>
            <person name="Aken B."/>
            <person name="Amemiya C.T."/>
            <person name="Chang J.L."/>
            <person name="Duke S."/>
            <person name="Garber M."/>
            <person name="Gentles A.J."/>
            <person name="Goodstadt L."/>
            <person name="Heger A."/>
            <person name="Jurka J."/>
            <person name="Kamal M."/>
            <person name="Mauceli E."/>
            <person name="Searle S.M."/>
            <person name="Sharpe T."/>
            <person name="Baker M.L."/>
            <person name="Batzer M.A."/>
            <person name="Benos P.V."/>
            <person name="Belov K."/>
            <person name="Clamp M."/>
            <person name="Cook A."/>
            <person name="Cuff J."/>
            <person name="Das R."/>
            <person name="Davidow L."/>
            <person name="Deakin J.E."/>
            <person name="Fazzari M.J."/>
            <person name="Glass J.L."/>
            <person name="Grabherr M."/>
            <person name="Greally J.M."/>
            <person name="Gu W."/>
            <person name="Hore T.A."/>
            <person name="Huttley G.A."/>
            <person name="Kleber M."/>
            <person name="Jirtle R.L."/>
            <person name="Koina E."/>
            <person name="Lee J.T."/>
            <person name="Mahony S."/>
            <person name="Marra M.A."/>
            <person name="Miller R.D."/>
            <person name="Nicholls R.D."/>
            <person name="Oda M."/>
            <person name="Papenfuss A.T."/>
            <person name="Parra Z.E."/>
            <person name="Pollock D.D."/>
            <person name="Ray D.A."/>
            <person name="Schein J.E."/>
            <person name="Speed T.P."/>
            <person name="Thompson K."/>
            <person name="VandeBerg J.L."/>
            <person name="Wade C.M."/>
            <person name="Walker J.A."/>
            <person name="Waters P.D."/>
            <person name="Webber C."/>
            <person name="Weidman J.R."/>
            <person name="Xie X."/>
            <person name="Zody M.C."/>
            <person name="Baldwin J."/>
            <person name="Abdouelleil A."/>
            <person name="Abdulkadir J."/>
            <person name="Abebe A."/>
            <person name="Abera B."/>
            <person name="Abreu J."/>
            <person name="Acer S.C."/>
            <person name="Aftuck L."/>
            <person name="Alexander A."/>
            <person name="An P."/>
            <person name="Anderson E."/>
            <person name="Anderson S."/>
            <person name="Arachi H."/>
            <person name="Azer M."/>
            <person name="Bachantsang P."/>
            <person name="Barry A."/>
            <person name="Bayul T."/>
            <person name="Berlin A."/>
            <person name="Bessette D."/>
            <person name="Bloom T."/>
            <person name="Bloom T."/>
            <person name="Boguslavskiy L."/>
            <person name="Bonnet C."/>
            <person name="Boukhgalter B."/>
            <person name="Bourzgui I."/>
            <person name="Brown A."/>
            <person name="Cahill P."/>
            <person name="Channer S."/>
            <person name="Cheshatsang Y."/>
            <person name="Chuda L."/>
            <person name="Citroen M."/>
            <person name="Collymore A."/>
            <person name="Cooke P."/>
            <person name="Costello M."/>
            <person name="D'Aco K."/>
            <person name="Daza R."/>
            <person name="De Haan G."/>
            <person name="DeGray S."/>
            <person name="DeMaso C."/>
            <person name="Dhargay N."/>
            <person name="Dooley K."/>
            <person name="Dooley E."/>
            <person name="Doricent M."/>
            <person name="Dorje P."/>
            <person name="Dorjee K."/>
            <person name="Dupes A."/>
            <person name="Elong R."/>
            <person name="Falk J."/>
            <person name="Farina A."/>
            <person name="Faro S."/>
            <person name="Ferguson D."/>
            <person name="Fisher S."/>
            <person name="Foley C.D."/>
            <person name="Franke A."/>
            <person name="Friedrich D."/>
            <person name="Gadbois L."/>
            <person name="Gearin G."/>
            <person name="Gearin C.R."/>
            <person name="Giannoukos G."/>
            <person name="Goode T."/>
            <person name="Graham J."/>
            <person name="Grandbois E."/>
            <person name="Grewal S."/>
            <person name="Gyaltsen K."/>
            <person name="Hafez N."/>
            <person name="Hagos B."/>
            <person name="Hall J."/>
            <person name="Henson C."/>
            <person name="Hollinger A."/>
            <person name="Honan T."/>
            <person name="Huard M.D."/>
            <person name="Hughes L."/>
            <person name="Hurhula B."/>
            <person name="Husby M.E."/>
            <person name="Kamat A."/>
            <person name="Kanga B."/>
            <person name="Kashin S."/>
            <person name="Khazanovich D."/>
            <person name="Kisner P."/>
            <person name="Lance K."/>
            <person name="Lara M."/>
            <person name="Lee W."/>
            <person name="Lennon N."/>
            <person name="Letendre F."/>
            <person name="LeVine R."/>
            <person name="Lipovsky A."/>
            <person name="Liu X."/>
            <person name="Liu J."/>
            <person name="Liu S."/>
            <person name="Lokyitsang T."/>
            <person name="Lokyitsang Y."/>
            <person name="Lubonja R."/>
            <person name="Lui A."/>
            <person name="MacDonald P."/>
            <person name="Magnisalis V."/>
            <person name="Maru K."/>
            <person name="Matthews C."/>
            <person name="McCusker W."/>
            <person name="McDonough S."/>
            <person name="Mehta T."/>
            <person name="Meldrim J."/>
            <person name="Meneus L."/>
            <person name="Mihai O."/>
            <person name="Mihalev A."/>
            <person name="Mihova T."/>
            <person name="Mittelman R."/>
            <person name="Mlenga V."/>
            <person name="Montmayeur A."/>
            <person name="Mulrain L."/>
            <person name="Navidi A."/>
            <person name="Naylor J."/>
            <person name="Negash T."/>
            <person name="Nguyen T."/>
            <person name="Nguyen N."/>
            <person name="Nicol R."/>
            <person name="Norbu C."/>
            <person name="Norbu N."/>
            <person name="Novod N."/>
            <person name="O'Neill B."/>
            <person name="Osman S."/>
            <person name="Markiewicz E."/>
            <person name="Oyono O.L."/>
            <person name="Patti C."/>
            <person name="Phunkhang P."/>
            <person name="Pierre F."/>
            <person name="Priest M."/>
            <person name="Raghuraman S."/>
            <person name="Rege F."/>
            <person name="Reyes R."/>
            <person name="Rise C."/>
            <person name="Rogov P."/>
            <person name="Ross K."/>
            <person name="Ryan E."/>
            <person name="Settipalli S."/>
            <person name="Shea T."/>
            <person name="Sherpa N."/>
            <person name="Shi L."/>
            <person name="Shih D."/>
            <person name="Sparrow T."/>
            <person name="Spaulding J."/>
            <person name="Stalker J."/>
            <person name="Stange-Thomann N."/>
            <person name="Stavropoulos S."/>
            <person name="Stone C."/>
            <person name="Strader C."/>
            <person name="Tesfaye S."/>
            <person name="Thomson T."/>
            <person name="Thoulutsang Y."/>
            <person name="Thoulutsang D."/>
            <person name="Topham K."/>
            <person name="Topping I."/>
            <person name="Tsamla T."/>
            <person name="Vassiliev H."/>
            <person name="Vo A."/>
            <person name="Wangchuk T."/>
            <person name="Wangdi T."/>
            <person name="Weiand M."/>
            <person name="Wilkinson J."/>
            <person name="Wilson A."/>
            <person name="Yadav S."/>
            <person name="Young G."/>
            <person name="Yu Q."/>
            <person name="Zembek L."/>
            <person name="Zhong D."/>
            <person name="Zimmer A."/>
            <person name="Zwirko Z."/>
            <person name="Jaffe D.B."/>
            <person name="Alvarez P."/>
            <person name="Brockman W."/>
            <person name="Butler J."/>
            <person name="Chin C."/>
            <person name="Gnerre S."/>
            <person name="MacCallum I."/>
            <person name="Graves J.A."/>
            <person name="Ponting C.P."/>
            <person name="Breen M."/>
            <person name="Samollow P.B."/>
            <person name="Lander E.S."/>
            <person name="Lindblad-Toh K."/>
        </authorList>
    </citation>
    <scope>NUCLEOTIDE SEQUENCE [LARGE SCALE GENOMIC DNA]</scope>
</reference>
<feature type="domain" description="DUF1279" evidence="4">
    <location>
        <begin position="165"/>
        <end position="251"/>
    </location>
</feature>
<evidence type="ECO:0000256" key="3">
    <source>
        <dbReference type="SAM" id="Phobius"/>
    </source>
</evidence>
<organism evidence="5 6">
    <name type="scientific">Monodelphis domestica</name>
    <name type="common">Gray short-tailed opossum</name>
    <dbReference type="NCBI Taxonomy" id="13616"/>
    <lineage>
        <taxon>Eukaryota</taxon>
        <taxon>Metazoa</taxon>
        <taxon>Chordata</taxon>
        <taxon>Craniata</taxon>
        <taxon>Vertebrata</taxon>
        <taxon>Euteleostomi</taxon>
        <taxon>Mammalia</taxon>
        <taxon>Metatheria</taxon>
        <taxon>Didelphimorphia</taxon>
        <taxon>Didelphidae</taxon>
        <taxon>Monodelphis</taxon>
    </lineage>
</organism>
<dbReference type="PANTHER" id="PTHR21377:SF0">
    <property type="entry name" value="PROTEIN FAM210B, MITOCHONDRIAL"/>
    <property type="match status" value="1"/>
</dbReference>
<dbReference type="Bgee" id="ENSMODG00000046314">
    <property type="expression patterns" value="Expressed in extraembryonic membrane and 18 other cell types or tissues"/>
</dbReference>
<keyword evidence="3" id="KW-0472">Membrane</keyword>
<feature type="region of interest" description="Disordered" evidence="2">
    <location>
        <begin position="1"/>
        <end position="22"/>
    </location>
</feature>
<evidence type="ECO:0000256" key="1">
    <source>
        <dbReference type="ARBA" id="ARBA00008249"/>
    </source>
</evidence>
<feature type="region of interest" description="Disordered" evidence="2">
    <location>
        <begin position="95"/>
        <end position="158"/>
    </location>
</feature>
<dbReference type="InParanoid" id="A0A5F8GAJ7"/>
<keyword evidence="6" id="KW-1185">Reference proteome</keyword>
<dbReference type="GeneTree" id="ENSGT00940000156134"/>
<dbReference type="InterPro" id="IPR009688">
    <property type="entry name" value="FAM210A/B-like_dom"/>
</dbReference>
<evidence type="ECO:0000259" key="4">
    <source>
        <dbReference type="Pfam" id="PF06916"/>
    </source>
</evidence>
<keyword evidence="3" id="KW-1133">Transmembrane helix</keyword>
<feature type="compositionally biased region" description="Gly residues" evidence="2">
    <location>
        <begin position="100"/>
        <end position="117"/>
    </location>
</feature>
<evidence type="ECO:0000256" key="2">
    <source>
        <dbReference type="SAM" id="MobiDB-lite"/>
    </source>
</evidence>
<evidence type="ECO:0000313" key="5">
    <source>
        <dbReference type="Ensembl" id="ENSMODP00000044523.1"/>
    </source>
</evidence>
<proteinExistence type="inferred from homology"/>
<reference evidence="5" key="3">
    <citation type="submission" date="2025-09" db="UniProtKB">
        <authorList>
            <consortium name="Ensembl"/>
        </authorList>
    </citation>
    <scope>IDENTIFICATION</scope>
</reference>
<dbReference type="AlphaFoldDB" id="A0A5F8GAJ7"/>
<dbReference type="InterPro" id="IPR045866">
    <property type="entry name" value="FAM210A/B-like"/>
</dbReference>
<feature type="transmembrane region" description="Helical" evidence="3">
    <location>
        <begin position="174"/>
        <end position="197"/>
    </location>
</feature>
<comment type="similarity">
    <text evidence="1">Belongs to the FAM210 family.</text>
</comment>
<dbReference type="OMA" id="MFFRHAS"/>
<feature type="transmembrane region" description="Helical" evidence="3">
    <location>
        <begin position="237"/>
        <end position="257"/>
    </location>
</feature>
<sequence length="270" mass="28047">MGDTHSAQNPGGKKRKAGRDGAGRIGAPSLAFLLARPNPTEYTMVWLLAAIACRGATGLRLRLGPLLNSPLGPAAPFTPRFLLLLGPGPMHAQISLLRTGGSGGGGCGSDSGSGSGSGSSSRPRSSDGVSSSSSLGSSCPQDPKKTETALTDSGVVDEKKQSKSQQLKTVFKEYGAVAVSLHIGISLLSLGIIYLIVSSGVDVSSFLFKLGLAESFHKSKIVTGTSTFVMAYAVHKLFAPVRISITLFSLPLLVRYFRRVGLFKAPSSKP</sequence>
<evidence type="ECO:0000313" key="6">
    <source>
        <dbReference type="Proteomes" id="UP000002280"/>
    </source>
</evidence>
<feature type="compositionally biased region" description="Low complexity" evidence="2">
    <location>
        <begin position="118"/>
        <end position="138"/>
    </location>
</feature>
<dbReference type="Pfam" id="PF06916">
    <property type="entry name" value="FAM210A-B_dom"/>
    <property type="match status" value="1"/>
</dbReference>
<dbReference type="Ensembl" id="ENSMODT00000054439.1">
    <property type="protein sequence ID" value="ENSMODP00000044523.1"/>
    <property type="gene ID" value="ENSMODG00000046314.1"/>
</dbReference>
<dbReference type="GO" id="GO:0005739">
    <property type="term" value="C:mitochondrion"/>
    <property type="evidence" value="ECO:0000318"/>
    <property type="project" value="GO_Central"/>
</dbReference>
<dbReference type="PANTHER" id="PTHR21377">
    <property type="entry name" value="PROTEIN FAM210B, MITOCHONDRIAL"/>
    <property type="match status" value="1"/>
</dbReference>
<name>A0A5F8GAJ7_MONDO</name>